<sequence>MSFGNVLLLTALLVGYSYWSLAQPTNLIEIRCKMQRDEDISTCKYGFYMTTCKTFACWKGPNEPCGGELSNNMLYGKCKSGLRCCNGRCTGCLNGVCSDSCHPSKLHSFQHRSDPYMVEERHLSPLYRFFDYYSNE</sequence>
<organism evidence="2 3">
    <name type="scientific">Anopheles coluzzii</name>
    <name type="common">African malaria mosquito</name>
    <dbReference type="NCBI Taxonomy" id="1518534"/>
    <lineage>
        <taxon>Eukaryota</taxon>
        <taxon>Metazoa</taxon>
        <taxon>Ecdysozoa</taxon>
        <taxon>Arthropoda</taxon>
        <taxon>Hexapoda</taxon>
        <taxon>Insecta</taxon>
        <taxon>Pterygota</taxon>
        <taxon>Neoptera</taxon>
        <taxon>Endopterygota</taxon>
        <taxon>Diptera</taxon>
        <taxon>Nematocera</taxon>
        <taxon>Culicoidea</taxon>
        <taxon>Culicidae</taxon>
        <taxon>Anophelinae</taxon>
        <taxon>Anopheles</taxon>
    </lineage>
</organism>
<dbReference type="Proteomes" id="UP001105220">
    <property type="component" value="Unplaced"/>
</dbReference>
<name>A0A6E8V839_ANOCL</name>
<dbReference type="InterPro" id="IPR010850">
    <property type="entry name" value="Neuroparsin"/>
</dbReference>
<evidence type="ECO:0000256" key="1">
    <source>
        <dbReference type="SAM" id="SignalP"/>
    </source>
</evidence>
<feature type="signal peptide" evidence="1">
    <location>
        <begin position="1"/>
        <end position="22"/>
    </location>
</feature>
<keyword evidence="1" id="KW-0732">Signal</keyword>
<dbReference type="VEuPathDB" id="VectorBase:ACON2_040074"/>
<reference evidence="2" key="2">
    <citation type="submission" date="2020-05" db="UniProtKB">
        <authorList>
            <consortium name="EnsemblMetazoa"/>
        </authorList>
    </citation>
    <scope>IDENTIFICATION</scope>
    <source>
        <strain evidence="2">Ngousso</strain>
    </source>
</reference>
<protein>
    <submittedName>
        <fullName evidence="2">Neuroparsin</fullName>
    </submittedName>
</protein>
<evidence type="ECO:0000313" key="3">
    <source>
        <dbReference type="Proteomes" id="UP001105220"/>
    </source>
</evidence>
<dbReference type="AlphaFoldDB" id="A0A6E8V839"/>
<dbReference type="Pfam" id="PF07327">
    <property type="entry name" value="Neuroparsin"/>
    <property type="match status" value="1"/>
</dbReference>
<reference key="1">
    <citation type="journal article" date="2019" name="Genes (Basel)">
        <title>A High-Quality De novo Genome Assembly from a Single Mosquito Using PacBio Sequencing.</title>
        <authorList>
            <person name="Kingan S.B."/>
            <person name="Heaton H."/>
            <person name="Cudini J."/>
            <person name="Lambert C.C."/>
            <person name="Baybayan P."/>
            <person name="Galvin B.D."/>
            <person name="Durbin R."/>
            <person name="Korlach J."/>
            <person name="Lawniczak M.K.N."/>
        </authorList>
    </citation>
    <scope>NUCLEOTIDE SEQUENCE [LARGE SCALE GENOMIC DNA]</scope>
    <source>
        <strain>Mali-NIH</strain>
    </source>
</reference>
<dbReference type="VEuPathDB" id="VectorBase:ACMO_010151"/>
<dbReference type="VEuPathDB" id="VectorBase:ACON000108"/>
<proteinExistence type="predicted"/>
<dbReference type="EnsemblMetazoa" id="ACON000108-RA">
    <property type="protein sequence ID" value="ACON000108-PA"/>
    <property type="gene ID" value="ACON000108"/>
</dbReference>
<accession>A0A6E8V839</accession>
<evidence type="ECO:0000313" key="2">
    <source>
        <dbReference type="EnsemblMetazoa" id="ACON000108-PA"/>
    </source>
</evidence>
<keyword evidence="3" id="KW-1185">Reference proteome</keyword>
<feature type="chain" id="PRO_5026047212" evidence="1">
    <location>
        <begin position="23"/>
        <end position="136"/>
    </location>
</feature>